<dbReference type="InterPro" id="IPR029062">
    <property type="entry name" value="Class_I_gatase-like"/>
</dbReference>
<organism evidence="1 2">
    <name type="scientific">Microlunatus soli</name>
    <dbReference type="NCBI Taxonomy" id="630515"/>
    <lineage>
        <taxon>Bacteria</taxon>
        <taxon>Bacillati</taxon>
        <taxon>Actinomycetota</taxon>
        <taxon>Actinomycetes</taxon>
        <taxon>Propionibacteriales</taxon>
        <taxon>Propionibacteriaceae</taxon>
        <taxon>Microlunatus</taxon>
    </lineage>
</organism>
<dbReference type="OrthoDB" id="605164at2"/>
<dbReference type="SUPFAM" id="SSF52317">
    <property type="entry name" value="Class I glutamine amidotransferase-like"/>
    <property type="match status" value="1"/>
</dbReference>
<protein>
    <recommendedName>
        <fullName evidence="3">Beta-galactosidase trimerisation domain-containing protein</fullName>
    </recommendedName>
</protein>
<sequence length="696" mass="78069">MTEVTGFQEQAAYDERIDLRTDFVMAYGMNDSTAERIARWREAGYRVHLMTGISWGQYQDYLKGGWDGEIHWDDAQTAEDGTPIQHGVDIPYMVPTINFTDYLVQKLRPIIELGVEDVHLEEPEFWSRAGYSESFRREWQAYFGEPWQPPHGSPEAHFRSGQLKQHLLVRSLDRVTTVLRDEALRRGRELRFYIPTHSLLNYTQWQIVSPESKLRELPAVHGAIAQVWTGTSRTPNVYAGRHAERTFETAYLEYGIAQDLTKGTDRRLWFLHDPIEDHPDRTWEDYLANYHRTLVASLLHPEVSRYEVAPWPHRIFTRPYPSDHADQRIGIPASTATSYLITMNSLRDLDQPDIRRDADGPQIGVFLSDTAMFQRWRPGESTGHYDGLQDALAVEGRELLNFSDFYGLALPPLFAGQAVRPVQLENVITTPGALDDLDVLILSYEFQKPLTPALHYALAGWVSRGGALLYVGDGADPYHRIRQWWTGSYPTPAHHLGEALGIDPDNAAVQSVGSGFVRFIQQPPAAFSETPVRAAELVAAVQEIAEAAGHSWTPSDWLSIRRGPYLIGAVLSEATDGVTVEGHYLDLLDPALPIRRRVDLGPGDVTWLRDLDDDNETVLASAGRVCDLVESADGSISYRCEAPAQVQVVTALRAPVAPDQVSGADWQHDAQAGVLWLRHQGEPAGTTVKINRGVSS</sequence>
<dbReference type="AlphaFoldDB" id="A0A1H2ADG1"/>
<accession>A0A1H2ADG1</accession>
<keyword evidence="2" id="KW-1185">Reference proteome</keyword>
<dbReference type="RefSeq" id="WP_091530608.1">
    <property type="nucleotide sequence ID" value="NZ_LT629772.1"/>
</dbReference>
<reference evidence="1 2" key="1">
    <citation type="submission" date="2016-10" db="EMBL/GenBank/DDBJ databases">
        <authorList>
            <person name="de Groot N.N."/>
        </authorList>
    </citation>
    <scope>NUCLEOTIDE SEQUENCE [LARGE SCALE GENOMIC DNA]</scope>
    <source>
        <strain evidence="1 2">DSM 21800</strain>
    </source>
</reference>
<evidence type="ECO:0000313" key="1">
    <source>
        <dbReference type="EMBL" id="SDT43526.1"/>
    </source>
</evidence>
<gene>
    <name evidence="1" type="ORF">SAMN04489812_5826</name>
</gene>
<evidence type="ECO:0008006" key="3">
    <source>
        <dbReference type="Google" id="ProtNLM"/>
    </source>
</evidence>
<dbReference type="EMBL" id="LT629772">
    <property type="protein sequence ID" value="SDT43526.1"/>
    <property type="molecule type" value="Genomic_DNA"/>
</dbReference>
<proteinExistence type="predicted"/>
<dbReference type="Proteomes" id="UP000199103">
    <property type="component" value="Chromosome I"/>
</dbReference>
<name>A0A1H2ADG1_9ACTN</name>
<evidence type="ECO:0000313" key="2">
    <source>
        <dbReference type="Proteomes" id="UP000199103"/>
    </source>
</evidence>